<dbReference type="EMBL" id="CP086720">
    <property type="protein sequence ID" value="WOO85913.1"/>
    <property type="molecule type" value="Genomic_DNA"/>
</dbReference>
<dbReference type="RefSeq" id="XP_062631939.1">
    <property type="nucleotide sequence ID" value="XM_062775955.1"/>
</dbReference>
<keyword evidence="4" id="KW-1185">Reference proteome</keyword>
<evidence type="ECO:0000259" key="2">
    <source>
        <dbReference type="PROSITE" id="PS50003"/>
    </source>
</evidence>
<feature type="compositionally biased region" description="Basic and acidic residues" evidence="1">
    <location>
        <begin position="577"/>
        <end position="591"/>
    </location>
</feature>
<dbReference type="Gene3D" id="2.30.29.30">
    <property type="entry name" value="Pleckstrin-homology domain (PH domain)/Phosphotyrosine-binding domain (PTB)"/>
    <property type="match status" value="1"/>
</dbReference>
<feature type="region of interest" description="Disordered" evidence="1">
    <location>
        <begin position="922"/>
        <end position="957"/>
    </location>
</feature>
<feature type="region of interest" description="Disordered" evidence="1">
    <location>
        <begin position="747"/>
        <end position="812"/>
    </location>
</feature>
<feature type="compositionally biased region" description="Acidic residues" evidence="1">
    <location>
        <begin position="511"/>
        <end position="529"/>
    </location>
</feature>
<feature type="compositionally biased region" description="Polar residues" evidence="1">
    <location>
        <begin position="792"/>
        <end position="805"/>
    </location>
</feature>
<feature type="compositionally biased region" description="Low complexity" evidence="1">
    <location>
        <begin position="264"/>
        <end position="283"/>
    </location>
</feature>
<dbReference type="AlphaFoldDB" id="A0AAF0YLT6"/>
<feature type="compositionally biased region" description="Acidic residues" evidence="1">
    <location>
        <begin position="310"/>
        <end position="329"/>
    </location>
</feature>
<feature type="region of interest" description="Disordered" evidence="1">
    <location>
        <begin position="179"/>
        <end position="206"/>
    </location>
</feature>
<feature type="compositionally biased region" description="Acidic residues" evidence="1">
    <location>
        <begin position="90"/>
        <end position="101"/>
    </location>
</feature>
<dbReference type="SMART" id="SM00233">
    <property type="entry name" value="PH"/>
    <property type="match status" value="1"/>
</dbReference>
<evidence type="ECO:0000313" key="4">
    <source>
        <dbReference type="Proteomes" id="UP000827549"/>
    </source>
</evidence>
<feature type="region of interest" description="Disordered" evidence="1">
    <location>
        <begin position="1"/>
        <end position="116"/>
    </location>
</feature>
<feature type="compositionally biased region" description="Polar residues" evidence="1">
    <location>
        <begin position="460"/>
        <end position="469"/>
    </location>
</feature>
<feature type="region of interest" description="Disordered" evidence="1">
    <location>
        <begin position="264"/>
        <end position="387"/>
    </location>
</feature>
<feature type="compositionally biased region" description="Low complexity" evidence="1">
    <location>
        <begin position="104"/>
        <end position="115"/>
    </location>
</feature>
<reference evidence="3" key="1">
    <citation type="submission" date="2023-10" db="EMBL/GenBank/DDBJ databases">
        <authorList>
            <person name="Noh H."/>
        </authorList>
    </citation>
    <scope>NUCLEOTIDE SEQUENCE</scope>
    <source>
        <strain evidence="3">DUCC4014</strain>
    </source>
</reference>
<feature type="domain" description="PH" evidence="2">
    <location>
        <begin position="667"/>
        <end position="905"/>
    </location>
</feature>
<feature type="compositionally biased region" description="Low complexity" evidence="1">
    <location>
        <begin position="930"/>
        <end position="943"/>
    </location>
</feature>
<feature type="compositionally biased region" description="Basic and acidic residues" evidence="1">
    <location>
        <begin position="19"/>
        <end position="30"/>
    </location>
</feature>
<name>A0AAF0YLT6_9TREE</name>
<sequence length="989" mass="105602">MPSLFSTRRSESPAPGSRITRERRASRRESSTSVDTVDFQSRLRNLIGEGGSKNLFRKRSSDLLRASSPSANSMRSMSRGSTRTAVFSETDMEASDAETDEAVATSPGAGPTTTTRIKIPLSQDPEEAMAAAFVMGPASLAPFLETEAPARASTDETAKEKTEEPAPAVRPAYAASIISQDGRRPSTATTASFVSTSEGLPRHPSKASLVLQSPPMPLPIANLPMLTPISTQPPEWGTLAREGGPKSPALSRANSRSSLHGVFPFFTPMTSSPTTATSRPTPSRELTDKEIRKATRAMPVMMRMPTSRGDDDDEDDGGDAEEDDEDDADTSSQDSPPLPAQEDDHISFTAKGKAPAAGTMTPVAEETPGSSTPSSIADRRHTQPMTVDEIRAAAASSNLVLGSTSAKSVWNLATPRPDYSASAGEWATFAESPLKTATISSSEAVGAANARIPGYFDSFVASSSRTPTESAVEATPRASDLQRPVATPRKRSGGGQVRPARSDPALRSSPVEEEEDSEASSDVTSDDEASGSASGSSTAAHSPSATPTTPETTTAAARPSFYTRPSQSMVNLSHRQPASERPESTVSHDEEASGISVTSSPPESVIYTPPTPNAPLRGQSAPPPLKRRSSLEDVPPPKYQPLAFYDGPVPKPREEEGRERLPPYWCGVHIEGTLARKMEFNAPGVQAKDRSWKKHYFVLHGTALYVYKFDPTKVPLRAGEVYLTASTDEVESNLHVHLPPDRVLQERRASMSTTSPTTATSPGRTASPGGRRGTSTSIDSTLARGVALQARRLTNGSQTRPSTESDGPDAKDIHLFTHKNRRQSSGAESVASSTASAPIAAHLPFAHNQLVHVYSLHNAESGLAADYKKRLHCVRVRSEGQQFMLQTESARQCVQWIEAFQAATNVAMDLDVRPMPIQQTLPRRRRRRNAATTAAAAAATAANGGSVPEPDTPEGNAALVAAAERRDRERDRMLAEDQAAHHANTAIMS</sequence>
<dbReference type="GeneID" id="87812561"/>
<organism evidence="3 4">
    <name type="scientific">Vanrija pseudolonga</name>
    <dbReference type="NCBI Taxonomy" id="143232"/>
    <lineage>
        <taxon>Eukaryota</taxon>
        <taxon>Fungi</taxon>
        <taxon>Dikarya</taxon>
        <taxon>Basidiomycota</taxon>
        <taxon>Agaricomycotina</taxon>
        <taxon>Tremellomycetes</taxon>
        <taxon>Trichosporonales</taxon>
        <taxon>Trichosporonaceae</taxon>
        <taxon>Vanrija</taxon>
    </lineage>
</organism>
<dbReference type="Proteomes" id="UP000827549">
    <property type="component" value="Chromosome 7"/>
</dbReference>
<dbReference type="PROSITE" id="PS50003">
    <property type="entry name" value="PH_DOMAIN"/>
    <property type="match status" value="1"/>
</dbReference>
<accession>A0AAF0YLT6</accession>
<feature type="region of interest" description="Disordered" evidence="1">
    <location>
        <begin position="460"/>
        <end position="658"/>
    </location>
</feature>
<protein>
    <submittedName>
        <fullName evidence="3">Purtative protein</fullName>
    </submittedName>
</protein>
<dbReference type="InterPro" id="IPR001849">
    <property type="entry name" value="PH_domain"/>
</dbReference>
<feature type="compositionally biased region" description="Low complexity" evidence="1">
    <location>
        <begin position="186"/>
        <end position="197"/>
    </location>
</feature>
<dbReference type="PANTHER" id="PTHR37283">
    <property type="entry name" value="PH DOMAIN-CONTAINING PROTEIN YHR131C"/>
    <property type="match status" value="1"/>
</dbReference>
<evidence type="ECO:0000256" key="1">
    <source>
        <dbReference type="SAM" id="MobiDB-lite"/>
    </source>
</evidence>
<feature type="region of interest" description="Disordered" evidence="1">
    <location>
        <begin position="236"/>
        <end position="255"/>
    </location>
</feature>
<gene>
    <name evidence="3" type="primary">YNL144C</name>
    <name evidence="3" type="ORF">LOC62_07G009399</name>
</gene>
<feature type="compositionally biased region" description="Low complexity" evidence="1">
    <location>
        <begin position="750"/>
        <end position="768"/>
    </location>
</feature>
<dbReference type="SUPFAM" id="SSF50729">
    <property type="entry name" value="PH domain-like"/>
    <property type="match status" value="1"/>
</dbReference>
<feature type="compositionally biased region" description="Low complexity" evidence="1">
    <location>
        <begin position="530"/>
        <end position="557"/>
    </location>
</feature>
<feature type="compositionally biased region" description="Polar residues" evidence="1">
    <location>
        <begin position="34"/>
        <end position="43"/>
    </location>
</feature>
<dbReference type="InterPro" id="IPR011993">
    <property type="entry name" value="PH-like_dom_sf"/>
</dbReference>
<dbReference type="PANTHER" id="PTHR37283:SF1">
    <property type="entry name" value="PH DOMAIN-CONTAINING PROTEIN YHR131C"/>
    <property type="match status" value="1"/>
</dbReference>
<evidence type="ECO:0000313" key="3">
    <source>
        <dbReference type="EMBL" id="WOO85913.1"/>
    </source>
</evidence>
<feature type="compositionally biased region" description="Polar residues" evidence="1">
    <location>
        <begin position="563"/>
        <end position="576"/>
    </location>
</feature>
<feature type="compositionally biased region" description="Low complexity" evidence="1">
    <location>
        <begin position="65"/>
        <end position="84"/>
    </location>
</feature>
<proteinExistence type="predicted"/>